<accession>A0A5D0HUN4</accession>
<dbReference type="PANTHER" id="PTHR36932:SF1">
    <property type="entry name" value="CAPSULAR POLYSACCHARIDE BIOSYNTHESIS PROTEIN"/>
    <property type="match status" value="1"/>
</dbReference>
<name>A0A5D0HUN4_9FLAO</name>
<dbReference type="PANTHER" id="PTHR36932">
    <property type="entry name" value="CAPSULAR POLYSACCHARIDE BIOSYNTHESIS PROTEIN"/>
    <property type="match status" value="1"/>
</dbReference>
<comment type="caution">
    <text evidence="1">The sequence shown here is derived from an EMBL/GenBank/DDBJ whole genome shotgun (WGS) entry which is preliminary data.</text>
</comment>
<gene>
    <name evidence="1" type="ORF">FUA24_12315</name>
</gene>
<proteinExistence type="predicted"/>
<dbReference type="EMBL" id="VSDQ01000679">
    <property type="protein sequence ID" value="TYA75026.1"/>
    <property type="molecule type" value="Genomic_DNA"/>
</dbReference>
<keyword evidence="1" id="KW-0436">Ligase</keyword>
<keyword evidence="2" id="KW-1185">Reference proteome</keyword>
<protein>
    <submittedName>
        <fullName evidence="1">Phenylacetate--CoA ligase family protein</fullName>
    </submittedName>
</protein>
<dbReference type="AlphaFoldDB" id="A0A5D0HUN4"/>
<evidence type="ECO:0000313" key="1">
    <source>
        <dbReference type="EMBL" id="TYA75026.1"/>
    </source>
</evidence>
<dbReference type="InterPro" id="IPR042099">
    <property type="entry name" value="ANL_N_sf"/>
</dbReference>
<reference evidence="1 2" key="1">
    <citation type="submission" date="2019-08" db="EMBL/GenBank/DDBJ databases">
        <title>Seonamhaeicola sediminis sp. nov., isolated from marine sediment.</title>
        <authorList>
            <person name="Cao W.R."/>
        </authorList>
    </citation>
    <scope>NUCLEOTIDE SEQUENCE [LARGE SCALE GENOMIC DNA]</scope>
    <source>
        <strain evidence="1 2">B011</strain>
    </source>
</reference>
<dbReference type="GO" id="GO:0016874">
    <property type="term" value="F:ligase activity"/>
    <property type="evidence" value="ECO:0007669"/>
    <property type="project" value="UniProtKB-KW"/>
</dbReference>
<dbReference type="Proteomes" id="UP000323930">
    <property type="component" value="Unassembled WGS sequence"/>
</dbReference>
<evidence type="ECO:0000313" key="2">
    <source>
        <dbReference type="Proteomes" id="UP000323930"/>
    </source>
</evidence>
<dbReference type="OrthoDB" id="580775at2"/>
<dbReference type="Gene3D" id="3.40.50.12780">
    <property type="entry name" value="N-terminal domain of ligase-like"/>
    <property type="match status" value="1"/>
</dbReference>
<dbReference type="InterPro" id="IPR053158">
    <property type="entry name" value="CapK_Type1_Caps_Biosynth"/>
</dbReference>
<organism evidence="1 2">
    <name type="scientific">Seonamhaeicola marinus</name>
    <dbReference type="NCBI Taxonomy" id="1912246"/>
    <lineage>
        <taxon>Bacteria</taxon>
        <taxon>Pseudomonadati</taxon>
        <taxon>Bacteroidota</taxon>
        <taxon>Flavobacteriia</taxon>
        <taxon>Flavobacteriales</taxon>
        <taxon>Flavobacteriaceae</taxon>
    </lineage>
</organism>
<sequence>MNLFSFSLKFKGFPLEKAKEHLTDIQNIDESAYSEYIENRKKEIVSYHLENNSFYKEFGKNIDIDDWNSVPIITKRDLQQPLMNRLSGNFNMKNIHIHKTSGSSGTPFIFAKDKFCHALTWATFIDRYNWFNVDLNTSKQARFYGIPLNKTGYYKERFKDFLGNRFRFSVFDMSDEALEIVLKKFRSTKFNYINGYTSAIVQFAKFLEKKNIVLKDVCHSLNVCIVTAEMLFESDKELLKMQLGIPIVNEYGSAELGLIAFNAPNGKWILNTEDLFVEILDENNQPLPYGKRGKIVVTSLYNKAHPFIRYEIGDYGSLSENSSLKKPILKNLLGRTNDFAILPSGKKAAGLTFYYVTKTVIEDNGNVKEFIIEQIQTDTFKIIYTSTEKLSQSKIRAINDAIEKYLESGLKILFERRETLKRTKAGKLKQFTSSLN</sequence>
<dbReference type="SUPFAM" id="SSF56801">
    <property type="entry name" value="Acetyl-CoA synthetase-like"/>
    <property type="match status" value="1"/>
</dbReference>